<dbReference type="SUPFAM" id="SSF57667">
    <property type="entry name" value="beta-beta-alpha zinc fingers"/>
    <property type="match status" value="2"/>
</dbReference>
<keyword evidence="8" id="KW-1185">Reference proteome</keyword>
<keyword evidence="1" id="KW-0479">Metal-binding</keyword>
<dbReference type="PROSITE" id="PS50157">
    <property type="entry name" value="ZINC_FINGER_C2H2_2"/>
    <property type="match status" value="4"/>
</dbReference>
<dbReference type="FunFam" id="3.30.160.60:FF:002343">
    <property type="entry name" value="Zinc finger protein 33A"/>
    <property type="match status" value="1"/>
</dbReference>
<dbReference type="InterPro" id="IPR036236">
    <property type="entry name" value="Znf_C2H2_sf"/>
</dbReference>
<feature type="domain" description="C2H2-type" evidence="6">
    <location>
        <begin position="109"/>
        <end position="139"/>
    </location>
</feature>
<dbReference type="GO" id="GO:0000978">
    <property type="term" value="F:RNA polymerase II cis-regulatory region sequence-specific DNA binding"/>
    <property type="evidence" value="ECO:0007669"/>
    <property type="project" value="UniProtKB-ARBA"/>
</dbReference>
<dbReference type="PANTHER" id="PTHR23235:SF140">
    <property type="entry name" value="ZINC FINGER PROTEIN 300 ISOFORM X1"/>
    <property type="match status" value="1"/>
</dbReference>
<keyword evidence="2" id="KW-0677">Repeat</keyword>
<evidence type="ECO:0000256" key="5">
    <source>
        <dbReference type="PROSITE-ProRule" id="PRU00042"/>
    </source>
</evidence>
<accession>A0A1C7NR43</accession>
<sequence>MDILELIHVETQQNQIKPHKCTMSNCSKAFGRRSDLSRHLRIHTNERPYVCEEPSCGKSFIQRSALKVHMRTHSGERPHVCEFENCRKDFSDSSSLARHRRIHTGKRPYKCRHDNCNKSFARKTILTAHQKSAHGASSKRTTLQWRPFNEIPELMKQQNQFNKPKQVKQEPKRPHQQNDHLYSYIPYTSSTHPCITSLPPSPIPSMSLPHSSFIENRKSSLDEDNTSCASTYSSSIASPPIEQEEITHHYFYHSSQKQVHTLPPIYALDLTFRNMPSYYHSI</sequence>
<keyword evidence="3 5" id="KW-0863">Zinc-finger</keyword>
<proteinExistence type="predicted"/>
<feature type="domain" description="C2H2-type" evidence="6">
    <location>
        <begin position="79"/>
        <end position="108"/>
    </location>
</feature>
<dbReference type="PROSITE" id="PS00028">
    <property type="entry name" value="ZINC_FINGER_C2H2_1"/>
    <property type="match status" value="4"/>
</dbReference>
<evidence type="ECO:0000313" key="8">
    <source>
        <dbReference type="Proteomes" id="UP000093000"/>
    </source>
</evidence>
<dbReference type="InterPro" id="IPR013087">
    <property type="entry name" value="Znf_C2H2_type"/>
</dbReference>
<name>A0A1C7NR43_9FUNG</name>
<organism evidence="7 8">
    <name type="scientific">Choanephora cucurbitarum</name>
    <dbReference type="NCBI Taxonomy" id="101091"/>
    <lineage>
        <taxon>Eukaryota</taxon>
        <taxon>Fungi</taxon>
        <taxon>Fungi incertae sedis</taxon>
        <taxon>Mucoromycota</taxon>
        <taxon>Mucoromycotina</taxon>
        <taxon>Mucoromycetes</taxon>
        <taxon>Mucorales</taxon>
        <taxon>Mucorineae</taxon>
        <taxon>Choanephoraceae</taxon>
        <taxon>Choanephoroideae</taxon>
        <taxon>Choanephora</taxon>
    </lineage>
</organism>
<dbReference type="InParanoid" id="A0A1C7NR43"/>
<dbReference type="FunFam" id="3.30.160.60:FF:000072">
    <property type="entry name" value="zinc finger protein 143 isoform X1"/>
    <property type="match status" value="1"/>
</dbReference>
<evidence type="ECO:0000256" key="2">
    <source>
        <dbReference type="ARBA" id="ARBA00022737"/>
    </source>
</evidence>
<evidence type="ECO:0000259" key="6">
    <source>
        <dbReference type="PROSITE" id="PS50157"/>
    </source>
</evidence>
<dbReference type="Proteomes" id="UP000093000">
    <property type="component" value="Unassembled WGS sequence"/>
</dbReference>
<evidence type="ECO:0000313" key="7">
    <source>
        <dbReference type="EMBL" id="OBZ89724.1"/>
    </source>
</evidence>
<comment type="caution">
    <text evidence="7">The sequence shown here is derived from an EMBL/GenBank/DDBJ whole genome shotgun (WGS) entry which is preliminary data.</text>
</comment>
<dbReference type="Pfam" id="PF00096">
    <property type="entry name" value="zf-C2H2"/>
    <property type="match status" value="3"/>
</dbReference>
<dbReference type="STRING" id="101091.A0A1C7NR43"/>
<feature type="domain" description="C2H2-type" evidence="6">
    <location>
        <begin position="19"/>
        <end position="48"/>
    </location>
</feature>
<dbReference type="FunFam" id="3.30.160.60:FF:000125">
    <property type="entry name" value="Putative zinc finger protein 143"/>
    <property type="match status" value="1"/>
</dbReference>
<dbReference type="GO" id="GO:0008270">
    <property type="term" value="F:zinc ion binding"/>
    <property type="evidence" value="ECO:0007669"/>
    <property type="project" value="UniProtKB-KW"/>
</dbReference>
<gene>
    <name evidence="7" type="ORF">A0J61_02234</name>
</gene>
<dbReference type="EMBL" id="LUGH01000081">
    <property type="protein sequence ID" value="OBZ89724.1"/>
    <property type="molecule type" value="Genomic_DNA"/>
</dbReference>
<dbReference type="OrthoDB" id="654211at2759"/>
<evidence type="ECO:0000256" key="4">
    <source>
        <dbReference type="ARBA" id="ARBA00022833"/>
    </source>
</evidence>
<feature type="domain" description="C2H2-type" evidence="6">
    <location>
        <begin position="49"/>
        <end position="78"/>
    </location>
</feature>
<dbReference type="Gene3D" id="3.30.160.60">
    <property type="entry name" value="Classic Zinc Finger"/>
    <property type="match status" value="4"/>
</dbReference>
<evidence type="ECO:0000256" key="1">
    <source>
        <dbReference type="ARBA" id="ARBA00022723"/>
    </source>
</evidence>
<dbReference type="AlphaFoldDB" id="A0A1C7NR43"/>
<dbReference type="GO" id="GO:0000981">
    <property type="term" value="F:DNA-binding transcription factor activity, RNA polymerase II-specific"/>
    <property type="evidence" value="ECO:0007669"/>
    <property type="project" value="TreeGrafter"/>
</dbReference>
<evidence type="ECO:0000256" key="3">
    <source>
        <dbReference type="ARBA" id="ARBA00022771"/>
    </source>
</evidence>
<dbReference type="PANTHER" id="PTHR23235">
    <property type="entry name" value="KRUEPPEL-LIKE TRANSCRIPTION FACTOR"/>
    <property type="match status" value="1"/>
</dbReference>
<keyword evidence="4" id="KW-0862">Zinc</keyword>
<protein>
    <recommendedName>
        <fullName evidence="6">C2H2-type domain-containing protein</fullName>
    </recommendedName>
</protein>
<dbReference type="SMART" id="SM00355">
    <property type="entry name" value="ZnF_C2H2"/>
    <property type="match status" value="4"/>
</dbReference>
<reference evidence="7 8" key="1">
    <citation type="submission" date="2016-03" db="EMBL/GenBank/DDBJ databases">
        <title>Choanephora cucurbitarum.</title>
        <authorList>
            <person name="Min B."/>
            <person name="Park H."/>
            <person name="Park J.-H."/>
            <person name="Shin H.-D."/>
            <person name="Choi I.-G."/>
        </authorList>
    </citation>
    <scope>NUCLEOTIDE SEQUENCE [LARGE SCALE GENOMIC DNA]</scope>
    <source>
        <strain evidence="7 8">KUS-F28377</strain>
    </source>
</reference>